<reference evidence="3" key="1">
    <citation type="submission" date="2021-04" db="EMBL/GenBank/DDBJ databases">
        <authorList>
            <person name="Chebbi M.A.C M."/>
        </authorList>
    </citation>
    <scope>NUCLEOTIDE SEQUENCE</scope>
</reference>
<evidence type="ECO:0000256" key="1">
    <source>
        <dbReference type="SAM" id="Coils"/>
    </source>
</evidence>
<feature type="non-terminal residue" evidence="3">
    <location>
        <position position="1"/>
    </location>
</feature>
<evidence type="ECO:0000313" key="3">
    <source>
        <dbReference type="EMBL" id="CAG5071964.1"/>
    </source>
</evidence>
<gene>
    <name evidence="3" type="ORF">HICCMSTLAB_LOCUS113</name>
</gene>
<keyword evidence="1" id="KW-0175">Coiled coil</keyword>
<name>A0A8J2EHU1_COTCN</name>
<accession>A0A8J2EHU1</accession>
<keyword evidence="4" id="KW-1185">Reference proteome</keyword>
<dbReference type="Proteomes" id="UP000786811">
    <property type="component" value="Unassembled WGS sequence"/>
</dbReference>
<proteinExistence type="predicted"/>
<organism evidence="3 4">
    <name type="scientific">Cotesia congregata</name>
    <name type="common">Parasitoid wasp</name>
    <name type="synonym">Apanteles congregatus</name>
    <dbReference type="NCBI Taxonomy" id="51543"/>
    <lineage>
        <taxon>Eukaryota</taxon>
        <taxon>Metazoa</taxon>
        <taxon>Ecdysozoa</taxon>
        <taxon>Arthropoda</taxon>
        <taxon>Hexapoda</taxon>
        <taxon>Insecta</taxon>
        <taxon>Pterygota</taxon>
        <taxon>Neoptera</taxon>
        <taxon>Endopterygota</taxon>
        <taxon>Hymenoptera</taxon>
        <taxon>Apocrita</taxon>
        <taxon>Ichneumonoidea</taxon>
        <taxon>Braconidae</taxon>
        <taxon>Microgastrinae</taxon>
        <taxon>Cotesia</taxon>
    </lineage>
</organism>
<comment type="caution">
    <text evidence="3">The sequence shown here is derived from an EMBL/GenBank/DDBJ whole genome shotgun (WGS) entry which is preliminary data.</text>
</comment>
<feature type="compositionally biased region" description="Basic and acidic residues" evidence="2">
    <location>
        <begin position="55"/>
        <end position="70"/>
    </location>
</feature>
<dbReference type="AlphaFoldDB" id="A0A8J2EHU1"/>
<feature type="coiled-coil region" evidence="1">
    <location>
        <begin position="118"/>
        <end position="155"/>
    </location>
</feature>
<feature type="region of interest" description="Disordered" evidence="2">
    <location>
        <begin position="55"/>
        <end position="94"/>
    </location>
</feature>
<protein>
    <submittedName>
        <fullName evidence="3">Uncharacterized protein</fullName>
    </submittedName>
</protein>
<dbReference type="EMBL" id="CAJNRD030000678">
    <property type="protein sequence ID" value="CAG5071964.1"/>
    <property type="molecule type" value="Genomic_DNA"/>
</dbReference>
<sequence>LRKRWNDNEKRVRVVKKPYTPPVNSSKLLGDAKENMDDEAKKCYYKILAVNEKTPPKTKDKTNALHDGGIDRGNQVGSKTPPRAPLTIPSKSDSYLEGSDAGVITRDRMQNIKRVAWKRRMESRYLNLREEVNELKRSKNENNNKNENNEDKTKSVKLKETIVIENGEQITTIDDVVFTSTEFVTIAKQPTMKKRVSCLVPVVWTQEVIQKKYLNPQLCYHFQKHRKINYETGGKDDPNFHSKPWLGRRCTELRNVLNQKNKVHQAPPDG</sequence>
<evidence type="ECO:0000256" key="2">
    <source>
        <dbReference type="SAM" id="MobiDB-lite"/>
    </source>
</evidence>
<evidence type="ECO:0000313" key="4">
    <source>
        <dbReference type="Proteomes" id="UP000786811"/>
    </source>
</evidence>